<gene>
    <name evidence="1" type="ORF">BEL05_02080</name>
</gene>
<dbReference type="OrthoDB" id="1676884at2"/>
<sequence length="76" mass="8330">MTDIREAYINALLADATYAVKKIKEGDLDPQKTLVKDLTKRLGASLAHHVVDNFKLDLDSIINTSEIAGTGFDARV</sequence>
<proteinExistence type="predicted"/>
<dbReference type="RefSeq" id="WP_069670311.1">
    <property type="nucleotide sequence ID" value="NZ_MCBT01000010.1"/>
</dbReference>
<dbReference type="AlphaFoldDB" id="A0A1E5IXQ4"/>
<comment type="caution">
    <text evidence="1">The sequence shown here is derived from an EMBL/GenBank/DDBJ whole genome shotgun (WGS) entry which is preliminary data.</text>
</comment>
<name>A0A1E5IXQ4_SHECO</name>
<dbReference type="EMBL" id="MCBT01000010">
    <property type="protein sequence ID" value="OEG75264.1"/>
    <property type="molecule type" value="Genomic_DNA"/>
</dbReference>
<evidence type="ECO:0000313" key="2">
    <source>
        <dbReference type="Proteomes" id="UP000095230"/>
    </source>
</evidence>
<dbReference type="STRING" id="23.BEL05_02080"/>
<accession>A0A1E5IXQ4</accession>
<organism evidence="1 2">
    <name type="scientific">Shewanella colwelliana</name>
    <name type="common">Alteromonas colwelliana</name>
    <dbReference type="NCBI Taxonomy" id="23"/>
    <lineage>
        <taxon>Bacteria</taxon>
        <taxon>Pseudomonadati</taxon>
        <taxon>Pseudomonadota</taxon>
        <taxon>Gammaproteobacteria</taxon>
        <taxon>Alteromonadales</taxon>
        <taxon>Shewanellaceae</taxon>
        <taxon>Shewanella</taxon>
    </lineage>
</organism>
<protein>
    <submittedName>
        <fullName evidence="1">Uncharacterized protein</fullName>
    </submittedName>
</protein>
<dbReference type="Proteomes" id="UP000095230">
    <property type="component" value="Unassembled WGS sequence"/>
</dbReference>
<evidence type="ECO:0000313" key="1">
    <source>
        <dbReference type="EMBL" id="OEG75264.1"/>
    </source>
</evidence>
<reference evidence="1 2" key="1">
    <citation type="submission" date="2016-07" db="EMBL/GenBank/DDBJ databases">
        <title>Whole-genome of two Shewanella species isolated from a digestive organ of sea cucumber Apostichopus japonicus Selenka 1867.</title>
        <authorList>
            <person name="Hong H.-H."/>
            <person name="Choi H."/>
            <person name="Cheon S."/>
            <person name="Oh J.-S."/>
            <person name="Lee H.-G."/>
            <person name="Park C."/>
        </authorList>
    </citation>
    <scope>NUCLEOTIDE SEQUENCE [LARGE SCALE GENOMIC DNA]</scope>
    <source>
        <strain evidence="1 2">CSB03KR</strain>
    </source>
</reference>